<evidence type="ECO:0000256" key="5">
    <source>
        <dbReference type="ARBA" id="ARBA00025429"/>
    </source>
</evidence>
<comment type="pathway">
    <text evidence="1">Secondary metabolite biosynthesis; flavonoid biosynthesis.</text>
</comment>
<dbReference type="PANTHER" id="PTHR28039">
    <property type="entry name" value="CHALCONE--FLAVONONE ISOMERASE 1-RELATED"/>
    <property type="match status" value="1"/>
</dbReference>
<dbReference type="InterPro" id="IPR016089">
    <property type="entry name" value="Chalcone_isomerase_bundle_sf"/>
</dbReference>
<sequence>MQSYLTLHYRLNRVPMAPVTDLGGLQVENVKFPAEIKPPASANTLFLGGAGVRALEIGGNTVKFTAIGVYLEEKAVPSLAGKWSGKSAAELMDSVEFFRDVVTGSFEKFTNVTLILPLTGKQYAEKVAENCAAAWKSMGIYTDEGAEAIQKFIDVFKNENFPPGSSILFTHLPPNTLSISFSKNGCIGEEEEEVVRKIENKLLSESVLESIIGKHGVSPAARLSLAKRLSQLLNHYEPNDPKNCNPLEEDPTPKPI</sequence>
<evidence type="ECO:0000256" key="1">
    <source>
        <dbReference type="ARBA" id="ARBA00004966"/>
    </source>
</evidence>
<keyword evidence="4" id="KW-0284">Flavonoid biosynthesis</keyword>
<proteinExistence type="inferred from homology"/>
<evidence type="ECO:0000313" key="10">
    <source>
        <dbReference type="EMBL" id="CAK9308763.1"/>
    </source>
</evidence>
<evidence type="ECO:0000259" key="9">
    <source>
        <dbReference type="Pfam" id="PF02431"/>
    </source>
</evidence>
<gene>
    <name evidence="10" type="ORF">CITCOLO1_LOCUS279</name>
</gene>
<reference evidence="10 11" key="1">
    <citation type="submission" date="2024-03" db="EMBL/GenBank/DDBJ databases">
        <authorList>
            <person name="Gkanogiannis A."/>
            <person name="Becerra Lopez-Lavalle L."/>
        </authorList>
    </citation>
    <scope>NUCLEOTIDE SEQUENCE [LARGE SCALE GENOMIC DNA]</scope>
</reference>
<dbReference type="PANTHER" id="PTHR28039:SF8">
    <property type="entry name" value="CHALCONE--FLAVANONE ISOMERASE 1-RELATED"/>
    <property type="match status" value="1"/>
</dbReference>
<dbReference type="InterPro" id="IPR044164">
    <property type="entry name" value="CFI"/>
</dbReference>
<dbReference type="InterPro" id="IPR016087">
    <property type="entry name" value="Chalcone_isomerase"/>
</dbReference>
<organism evidence="10 11">
    <name type="scientific">Citrullus colocynthis</name>
    <name type="common">colocynth</name>
    <dbReference type="NCBI Taxonomy" id="252529"/>
    <lineage>
        <taxon>Eukaryota</taxon>
        <taxon>Viridiplantae</taxon>
        <taxon>Streptophyta</taxon>
        <taxon>Embryophyta</taxon>
        <taxon>Tracheophyta</taxon>
        <taxon>Spermatophyta</taxon>
        <taxon>Magnoliopsida</taxon>
        <taxon>eudicotyledons</taxon>
        <taxon>Gunneridae</taxon>
        <taxon>Pentapetalae</taxon>
        <taxon>rosids</taxon>
        <taxon>fabids</taxon>
        <taxon>Cucurbitales</taxon>
        <taxon>Cucurbitaceae</taxon>
        <taxon>Benincaseae</taxon>
        <taxon>Citrullus</taxon>
    </lineage>
</organism>
<evidence type="ECO:0000256" key="7">
    <source>
        <dbReference type="RuleBase" id="RU361158"/>
    </source>
</evidence>
<keyword evidence="11" id="KW-1185">Reference proteome</keyword>
<keyword evidence="3" id="KW-0413">Isomerase</keyword>
<accession>A0ABP0XKR9</accession>
<evidence type="ECO:0000256" key="8">
    <source>
        <dbReference type="SAM" id="MobiDB-lite"/>
    </source>
</evidence>
<dbReference type="InterPro" id="IPR016088">
    <property type="entry name" value="Chalcone_isomerase_3-sand"/>
</dbReference>
<dbReference type="Proteomes" id="UP001642487">
    <property type="component" value="Chromosome 1"/>
</dbReference>
<feature type="region of interest" description="Disordered" evidence="8">
    <location>
        <begin position="237"/>
        <end position="256"/>
    </location>
</feature>
<dbReference type="Gene3D" id="3.50.70.10">
    <property type="match status" value="1"/>
</dbReference>
<evidence type="ECO:0000256" key="3">
    <source>
        <dbReference type="ARBA" id="ARBA00023235"/>
    </source>
</evidence>
<evidence type="ECO:0000256" key="6">
    <source>
        <dbReference type="ARBA" id="ARBA00034056"/>
    </source>
</evidence>
<feature type="domain" description="Chalcone isomerase" evidence="9">
    <location>
        <begin position="27"/>
        <end position="232"/>
    </location>
</feature>
<name>A0ABP0XKR9_9ROSI</name>
<dbReference type="InterPro" id="IPR036298">
    <property type="entry name" value="Chalcone_isomerase_sf"/>
</dbReference>
<dbReference type="Pfam" id="PF02431">
    <property type="entry name" value="Chalcone"/>
    <property type="match status" value="1"/>
</dbReference>
<comment type="catalytic activity">
    <reaction evidence="6">
        <text>a chalcone = a flavanone.</text>
        <dbReference type="EC" id="5.5.1.6"/>
    </reaction>
</comment>
<protein>
    <recommendedName>
        <fullName evidence="7">Chalcone-flavonone isomerase family protein</fullName>
    </recommendedName>
</protein>
<comment type="similarity">
    <text evidence="2 7">Belongs to the chalcone isomerase family.</text>
</comment>
<evidence type="ECO:0000313" key="11">
    <source>
        <dbReference type="Proteomes" id="UP001642487"/>
    </source>
</evidence>
<evidence type="ECO:0000256" key="4">
    <source>
        <dbReference type="ARBA" id="ARBA00023241"/>
    </source>
</evidence>
<dbReference type="SUPFAM" id="SSF54626">
    <property type="entry name" value="Chalcone isomerase"/>
    <property type="match status" value="1"/>
</dbReference>
<comment type="function">
    <text evidence="5">Catalyzes the intramolecular cyclization of bicyclic chalcones into tricyclic (S)-flavanones. Responsible for the isomerization of 4,2',4',6'-tetrahydroxychalcone (also termed chalcone) into naringenin.</text>
</comment>
<dbReference type="Gene3D" id="1.10.890.20">
    <property type="match status" value="1"/>
</dbReference>
<evidence type="ECO:0000256" key="2">
    <source>
        <dbReference type="ARBA" id="ARBA00007166"/>
    </source>
</evidence>
<dbReference type="EMBL" id="OZ021735">
    <property type="protein sequence ID" value="CAK9308763.1"/>
    <property type="molecule type" value="Genomic_DNA"/>
</dbReference>